<proteinExistence type="predicted"/>
<sequence length="123" mass="13416">MYIPSVNNVRYDLEELMRKYKIGSSQGCTVFRSSDEDGFASTMGVLEEGFFVDSVQLSSIPRSSSGGTNPYWNPSGMDDNIFDLEDLFPDEAYYFANSHAITKSLTAYSVGASSGGLSITASF</sequence>
<evidence type="ECO:0000313" key="2">
    <source>
        <dbReference type="Proteomes" id="UP000224567"/>
    </source>
</evidence>
<organism evidence="1 2">
    <name type="scientific">Capsicum baccatum</name>
    <name type="common">Peruvian pepper</name>
    <dbReference type="NCBI Taxonomy" id="33114"/>
    <lineage>
        <taxon>Eukaryota</taxon>
        <taxon>Viridiplantae</taxon>
        <taxon>Streptophyta</taxon>
        <taxon>Embryophyta</taxon>
        <taxon>Tracheophyta</taxon>
        <taxon>Spermatophyta</taxon>
        <taxon>Magnoliopsida</taxon>
        <taxon>eudicotyledons</taxon>
        <taxon>Gunneridae</taxon>
        <taxon>Pentapetalae</taxon>
        <taxon>asterids</taxon>
        <taxon>lamiids</taxon>
        <taxon>Solanales</taxon>
        <taxon>Solanaceae</taxon>
        <taxon>Solanoideae</taxon>
        <taxon>Capsiceae</taxon>
        <taxon>Capsicum</taxon>
    </lineage>
</organism>
<evidence type="ECO:0000313" key="1">
    <source>
        <dbReference type="EMBL" id="PHT34866.1"/>
    </source>
</evidence>
<protein>
    <submittedName>
        <fullName evidence="1">Uncharacterized protein</fullName>
    </submittedName>
</protein>
<dbReference type="Proteomes" id="UP000224567">
    <property type="component" value="Unassembled WGS sequence"/>
</dbReference>
<comment type="caution">
    <text evidence="1">The sequence shown here is derived from an EMBL/GenBank/DDBJ whole genome shotgun (WGS) entry which is preliminary data.</text>
</comment>
<name>A0A2G2VPH2_CAPBA</name>
<dbReference type="STRING" id="33114.A0A2G2VPH2"/>
<dbReference type="AlphaFoldDB" id="A0A2G2VPH2"/>
<reference evidence="2" key="2">
    <citation type="journal article" date="2017" name="J. Anim. Genet.">
        <title>Multiple reference genome sequences of hot pepper reveal the massive evolution of plant disease resistance genes by retroduplication.</title>
        <authorList>
            <person name="Kim S."/>
            <person name="Park J."/>
            <person name="Yeom S.-I."/>
            <person name="Kim Y.-M."/>
            <person name="Seo E."/>
            <person name="Kim K.-T."/>
            <person name="Kim M.-S."/>
            <person name="Lee J.M."/>
            <person name="Cheong K."/>
            <person name="Shin H.-S."/>
            <person name="Kim S.-B."/>
            <person name="Han K."/>
            <person name="Lee J."/>
            <person name="Park M."/>
            <person name="Lee H.-A."/>
            <person name="Lee H.-Y."/>
            <person name="Lee Y."/>
            <person name="Oh S."/>
            <person name="Lee J.H."/>
            <person name="Choi E."/>
            <person name="Choi E."/>
            <person name="Lee S.E."/>
            <person name="Jeon J."/>
            <person name="Kim H."/>
            <person name="Choi G."/>
            <person name="Song H."/>
            <person name="Lee J."/>
            <person name="Lee S.-C."/>
            <person name="Kwon J.-K."/>
            <person name="Lee H.-Y."/>
            <person name="Koo N."/>
            <person name="Hong Y."/>
            <person name="Kim R.W."/>
            <person name="Kang W.-H."/>
            <person name="Huh J.H."/>
            <person name="Kang B.-C."/>
            <person name="Yang T.-J."/>
            <person name="Lee Y.-H."/>
            <person name="Bennetzen J.L."/>
            <person name="Choi D."/>
        </authorList>
    </citation>
    <scope>NUCLEOTIDE SEQUENCE [LARGE SCALE GENOMIC DNA]</scope>
    <source>
        <strain evidence="2">cv. PBC81</strain>
    </source>
</reference>
<dbReference type="EMBL" id="MLFT02000011">
    <property type="protein sequence ID" value="PHT34866.1"/>
    <property type="molecule type" value="Genomic_DNA"/>
</dbReference>
<keyword evidence="2" id="KW-1185">Reference proteome</keyword>
<accession>A0A2G2VPH2</accession>
<reference evidence="1 2" key="1">
    <citation type="journal article" date="2017" name="Genome Biol.">
        <title>New reference genome sequences of hot pepper reveal the massive evolution of plant disease-resistance genes by retroduplication.</title>
        <authorList>
            <person name="Kim S."/>
            <person name="Park J."/>
            <person name="Yeom S.I."/>
            <person name="Kim Y.M."/>
            <person name="Seo E."/>
            <person name="Kim K.T."/>
            <person name="Kim M.S."/>
            <person name="Lee J.M."/>
            <person name="Cheong K."/>
            <person name="Shin H.S."/>
            <person name="Kim S.B."/>
            <person name="Han K."/>
            <person name="Lee J."/>
            <person name="Park M."/>
            <person name="Lee H.A."/>
            <person name="Lee H.Y."/>
            <person name="Lee Y."/>
            <person name="Oh S."/>
            <person name="Lee J.H."/>
            <person name="Choi E."/>
            <person name="Choi E."/>
            <person name="Lee S.E."/>
            <person name="Jeon J."/>
            <person name="Kim H."/>
            <person name="Choi G."/>
            <person name="Song H."/>
            <person name="Lee J."/>
            <person name="Lee S.C."/>
            <person name="Kwon J.K."/>
            <person name="Lee H.Y."/>
            <person name="Koo N."/>
            <person name="Hong Y."/>
            <person name="Kim R.W."/>
            <person name="Kang W.H."/>
            <person name="Huh J.H."/>
            <person name="Kang B.C."/>
            <person name="Yang T.J."/>
            <person name="Lee Y.H."/>
            <person name="Bennetzen J.L."/>
            <person name="Choi D."/>
        </authorList>
    </citation>
    <scope>NUCLEOTIDE SEQUENCE [LARGE SCALE GENOMIC DNA]</scope>
    <source>
        <strain evidence="2">cv. PBC81</strain>
    </source>
</reference>
<gene>
    <name evidence="1" type="ORF">CQW23_26666</name>
</gene>